<dbReference type="AlphaFoldDB" id="A0A2U3KGZ3"/>
<sequence length="158" mass="18196">MEERSFEGRVTKRKKENNSTLPKAVAGERSSQATRATDELRYEKLSDQQEDQVLSQIKIMQDAGEKQPASQDDLRVFRAFAKAGQRLAEIHVHYEQQPEYPLTKGRKGRRKNRLPRHENEAEQGQDLAHLQPVPYPLRHPARDLRIPPRQPLSSGMGH</sequence>
<feature type="compositionally biased region" description="Basic residues" evidence="1">
    <location>
        <begin position="104"/>
        <end position="114"/>
    </location>
</feature>
<feature type="compositionally biased region" description="Basic and acidic residues" evidence="1">
    <location>
        <begin position="1"/>
        <end position="10"/>
    </location>
</feature>
<proteinExistence type="predicted"/>
<feature type="region of interest" description="Disordered" evidence="1">
    <location>
        <begin position="98"/>
        <end position="158"/>
    </location>
</feature>
<accession>A0A2U3KGZ3</accession>
<name>A0A2U3KGZ3_9BACT</name>
<reference evidence="3" key="1">
    <citation type="submission" date="2018-02" db="EMBL/GenBank/DDBJ databases">
        <authorList>
            <person name="Hausmann B."/>
        </authorList>
    </citation>
    <scope>NUCLEOTIDE SEQUENCE [LARGE SCALE GENOMIC DNA]</scope>
    <source>
        <strain evidence="3">Peat soil MAG SbA1</strain>
    </source>
</reference>
<gene>
    <name evidence="2" type="ORF">SBA1_230008</name>
</gene>
<evidence type="ECO:0000313" key="3">
    <source>
        <dbReference type="Proteomes" id="UP000238701"/>
    </source>
</evidence>
<evidence type="ECO:0000256" key="1">
    <source>
        <dbReference type="SAM" id="MobiDB-lite"/>
    </source>
</evidence>
<dbReference type="EMBL" id="OMOD01000115">
    <property type="protein sequence ID" value="SPF38942.1"/>
    <property type="molecule type" value="Genomic_DNA"/>
</dbReference>
<evidence type="ECO:0000313" key="2">
    <source>
        <dbReference type="EMBL" id="SPF38942.1"/>
    </source>
</evidence>
<protein>
    <submittedName>
        <fullName evidence="2">Uncharacterized protein</fullName>
    </submittedName>
</protein>
<organism evidence="2 3">
    <name type="scientific">Candidatus Sulfotelmatobacter kueseliae</name>
    <dbReference type="NCBI Taxonomy" id="2042962"/>
    <lineage>
        <taxon>Bacteria</taxon>
        <taxon>Pseudomonadati</taxon>
        <taxon>Acidobacteriota</taxon>
        <taxon>Terriglobia</taxon>
        <taxon>Terriglobales</taxon>
        <taxon>Candidatus Korobacteraceae</taxon>
        <taxon>Candidatus Sulfotelmatobacter</taxon>
    </lineage>
</organism>
<dbReference type="Proteomes" id="UP000238701">
    <property type="component" value="Unassembled WGS sequence"/>
</dbReference>
<feature type="region of interest" description="Disordered" evidence="1">
    <location>
        <begin position="1"/>
        <end position="36"/>
    </location>
</feature>